<evidence type="ECO:0000256" key="1">
    <source>
        <dbReference type="ARBA" id="ARBA00008136"/>
    </source>
</evidence>
<dbReference type="SUPFAM" id="SSF143081">
    <property type="entry name" value="BB1717-like"/>
    <property type="match status" value="1"/>
</dbReference>
<comment type="caution">
    <text evidence="9">The sequence shown here is derived from an EMBL/GenBank/DDBJ whole genome shotgun (WGS) entry which is preliminary data.</text>
</comment>
<evidence type="ECO:0000256" key="3">
    <source>
        <dbReference type="ARBA" id="ARBA00022763"/>
    </source>
</evidence>
<comment type="similarity">
    <text evidence="1 8">Belongs to the SOS response-associated peptidase family.</text>
</comment>
<sequence>MCGRFFREGVTWGEYYTWLNIMEIQGVEPPEAHWNVAPTTIQPIIRLNHDKSAREMAPARWGLVPSWWTKPLKEWRALSINARAEEVAEKPTFRGAYRHKRCLVPVSGYYEWSVQGKSKTPFAFRLRNRRLFCLAGLWDAALIDGSEIQSFTILTTKPNDFTAGIHDRMPVILRPEDYDRWLDPASGDPSGLFEPFPNEDMDAWPIGPAVGKVSNNYPGLLDEV</sequence>
<dbReference type="GO" id="GO:0008233">
    <property type="term" value="F:peptidase activity"/>
    <property type="evidence" value="ECO:0007669"/>
    <property type="project" value="UniProtKB-KW"/>
</dbReference>
<dbReference type="GO" id="GO:0106300">
    <property type="term" value="P:protein-DNA covalent cross-linking repair"/>
    <property type="evidence" value="ECO:0007669"/>
    <property type="project" value="InterPro"/>
</dbReference>
<accession>A0A059FYA2</accession>
<keyword evidence="3" id="KW-0227">DNA damage</keyword>
<evidence type="ECO:0000313" key="9">
    <source>
        <dbReference type="EMBL" id="KCZ95673.1"/>
    </source>
</evidence>
<dbReference type="PATRIC" id="fig|1280951.3.peg.574"/>
<dbReference type="RefSeq" id="WP_011646392.1">
    <property type="nucleotide sequence ID" value="NZ_ARYI01000002.1"/>
</dbReference>
<evidence type="ECO:0000256" key="6">
    <source>
        <dbReference type="ARBA" id="ARBA00023125"/>
    </source>
</evidence>
<keyword evidence="6" id="KW-0238">DNA-binding</keyword>
<keyword evidence="5" id="KW-0190">Covalent protein-DNA linkage</keyword>
<evidence type="ECO:0000256" key="7">
    <source>
        <dbReference type="ARBA" id="ARBA00023239"/>
    </source>
</evidence>
<organism evidence="9 10">
    <name type="scientific">Hyphomonas hirschiana VP5</name>
    <dbReference type="NCBI Taxonomy" id="1280951"/>
    <lineage>
        <taxon>Bacteria</taxon>
        <taxon>Pseudomonadati</taxon>
        <taxon>Pseudomonadota</taxon>
        <taxon>Alphaproteobacteria</taxon>
        <taxon>Hyphomonadales</taxon>
        <taxon>Hyphomonadaceae</taxon>
        <taxon>Hyphomonas</taxon>
    </lineage>
</organism>
<evidence type="ECO:0000313" key="10">
    <source>
        <dbReference type="Proteomes" id="UP000025061"/>
    </source>
</evidence>
<dbReference type="InterPro" id="IPR003738">
    <property type="entry name" value="SRAP"/>
</dbReference>
<reference evidence="9 10" key="1">
    <citation type="submission" date="2013-04" db="EMBL/GenBank/DDBJ databases">
        <title>Hyphomonas hirschiana VP5 Genome Sequencing.</title>
        <authorList>
            <person name="Lai Q."/>
            <person name="Shao Z."/>
        </authorList>
    </citation>
    <scope>NUCLEOTIDE SEQUENCE [LARGE SCALE GENOMIC DNA]</scope>
    <source>
        <strain evidence="9 10">VP5</strain>
    </source>
</reference>
<dbReference type="EMBL" id="ARYI01000002">
    <property type="protein sequence ID" value="KCZ95673.1"/>
    <property type="molecule type" value="Genomic_DNA"/>
</dbReference>
<evidence type="ECO:0000256" key="4">
    <source>
        <dbReference type="ARBA" id="ARBA00022801"/>
    </source>
</evidence>
<proteinExistence type="inferred from homology"/>
<dbReference type="Proteomes" id="UP000025061">
    <property type="component" value="Unassembled WGS sequence"/>
</dbReference>
<keyword evidence="2 8" id="KW-0645">Protease</keyword>
<dbReference type="EC" id="3.4.-.-" evidence="8"/>
<dbReference type="PANTHER" id="PTHR13604:SF0">
    <property type="entry name" value="ABASIC SITE PROCESSING PROTEIN HMCES"/>
    <property type="match status" value="1"/>
</dbReference>
<evidence type="ECO:0000256" key="5">
    <source>
        <dbReference type="ARBA" id="ARBA00023124"/>
    </source>
</evidence>
<dbReference type="OrthoDB" id="9782620at2"/>
<keyword evidence="10" id="KW-1185">Reference proteome</keyword>
<dbReference type="AlphaFoldDB" id="A0A059FYA2"/>
<keyword evidence="7" id="KW-0456">Lyase</keyword>
<gene>
    <name evidence="9" type="ORF">HHI_02842</name>
</gene>
<dbReference type="InterPro" id="IPR036590">
    <property type="entry name" value="SRAP-like"/>
</dbReference>
<protein>
    <recommendedName>
        <fullName evidence="8">Abasic site processing protein</fullName>
        <ecNumber evidence="8">3.4.-.-</ecNumber>
    </recommendedName>
</protein>
<dbReference type="Gene3D" id="3.90.1680.10">
    <property type="entry name" value="SOS response associated peptidase-like"/>
    <property type="match status" value="1"/>
</dbReference>
<dbReference type="Pfam" id="PF02586">
    <property type="entry name" value="SRAP"/>
    <property type="match status" value="1"/>
</dbReference>
<dbReference type="GO" id="GO:0003697">
    <property type="term" value="F:single-stranded DNA binding"/>
    <property type="evidence" value="ECO:0007669"/>
    <property type="project" value="InterPro"/>
</dbReference>
<name>A0A059FYA2_9PROT</name>
<evidence type="ECO:0000256" key="2">
    <source>
        <dbReference type="ARBA" id="ARBA00022670"/>
    </source>
</evidence>
<dbReference type="PANTHER" id="PTHR13604">
    <property type="entry name" value="DC12-RELATED"/>
    <property type="match status" value="1"/>
</dbReference>
<dbReference type="GO" id="GO:0016829">
    <property type="term" value="F:lyase activity"/>
    <property type="evidence" value="ECO:0007669"/>
    <property type="project" value="UniProtKB-KW"/>
</dbReference>
<evidence type="ECO:0000256" key="8">
    <source>
        <dbReference type="RuleBase" id="RU364100"/>
    </source>
</evidence>
<dbReference type="GO" id="GO:0006508">
    <property type="term" value="P:proteolysis"/>
    <property type="evidence" value="ECO:0007669"/>
    <property type="project" value="UniProtKB-KW"/>
</dbReference>
<keyword evidence="4 8" id="KW-0378">Hydrolase</keyword>